<dbReference type="AlphaFoldDB" id="A0A167I693"/>
<evidence type="ECO:0000256" key="1">
    <source>
        <dbReference type="ARBA" id="ARBA00005049"/>
    </source>
</evidence>
<proteinExistence type="inferred from homology"/>
<gene>
    <name evidence="10" type="primary">cobT</name>
    <name evidence="11" type="ORF">N478_08990</name>
</gene>
<dbReference type="NCBIfam" id="TIGR03160">
    <property type="entry name" value="cobT_DBIPRT"/>
    <property type="match status" value="1"/>
</dbReference>
<keyword evidence="6 10" id="KW-0328">Glycosyltransferase</keyword>
<dbReference type="Proteomes" id="UP000076661">
    <property type="component" value="Unassembled WGS sequence"/>
</dbReference>
<dbReference type="PANTHER" id="PTHR43463:SF1">
    <property type="entry name" value="NICOTINATE-NUCLEOTIDE--DIMETHYLBENZIMIDAZOLE PHOSPHORIBOSYLTRANSFERASE"/>
    <property type="match status" value="1"/>
</dbReference>
<dbReference type="CDD" id="cd02439">
    <property type="entry name" value="DMB-PRT_CobT"/>
    <property type="match status" value="1"/>
</dbReference>
<keyword evidence="7 10" id="KW-0808">Transferase</keyword>
<evidence type="ECO:0000313" key="12">
    <source>
        <dbReference type="Proteomes" id="UP000076661"/>
    </source>
</evidence>
<evidence type="ECO:0000256" key="8">
    <source>
        <dbReference type="ARBA" id="ARBA00030686"/>
    </source>
</evidence>
<feature type="active site" description="Proton acceptor" evidence="10">
    <location>
        <position position="317"/>
    </location>
</feature>
<accession>A0A167I693</accession>
<protein>
    <recommendedName>
        <fullName evidence="4 10">Nicotinate-nucleotide--dimethylbenzimidazole phosphoribosyltransferase</fullName>
        <shortName evidence="10">NN:DBI PRT</shortName>
        <ecNumber evidence="3 10">2.4.2.21</ecNumber>
    </recommendedName>
    <alternativeName>
        <fullName evidence="8 10">N(1)-alpha-phosphoribosyltransferase</fullName>
    </alternativeName>
</protein>
<dbReference type="UniPathway" id="UPA00061">
    <property type="reaction ID" value="UER00516"/>
</dbReference>
<dbReference type="InterPro" id="IPR017846">
    <property type="entry name" value="Nict_dMeBzImd_PRibTrfase_bact"/>
</dbReference>
<dbReference type="Gene3D" id="3.40.50.10210">
    <property type="match status" value="1"/>
</dbReference>
<sequence length="351" mass="36960">MIKPLDIKHSLNVQQKLDMKTKPLGSLGKLESLAKQLILIFSQGMSEDELRTADFSVTHPCICIFAGDHGIASEGVSIAPSEVTGQMVANFAQGGAAICVLAQQLGWRLNVVDCGVLTPPHNNTVIDCRLGASTHSFHHQAAMTSEQLEIGLANAAALVDKELQRGCNLFAFGEMGIGNTTSAAAIFIALSGVAPELAVGKGTGVADDVVKKKQLLIEQALQLHQLSPEQPLDILQCLGGFEIVHLVGAMLAVASAQKVIVVDGFIATAAAMLAVAIEPNSKAYMVFAHCSSEQGHQKMLDYLAVEPLLNLGMRLGEGSGAALALPIIQSALAIYNDMASFEEANVTQVVK</sequence>
<dbReference type="InterPro" id="IPR003200">
    <property type="entry name" value="Nict_dMeBzImd_PRibTrfase"/>
</dbReference>
<organism evidence="11 12">
    <name type="scientific">Pseudoalteromonas luteoviolacea S4060-1</name>
    <dbReference type="NCBI Taxonomy" id="1365257"/>
    <lineage>
        <taxon>Bacteria</taxon>
        <taxon>Pseudomonadati</taxon>
        <taxon>Pseudomonadota</taxon>
        <taxon>Gammaproteobacteria</taxon>
        <taxon>Alteromonadales</taxon>
        <taxon>Pseudoalteromonadaceae</taxon>
        <taxon>Pseudoalteromonas</taxon>
    </lineage>
</organism>
<dbReference type="Gene3D" id="1.10.1610.10">
    <property type="match status" value="1"/>
</dbReference>
<dbReference type="EMBL" id="AUXX01000074">
    <property type="protein sequence ID" value="KZN58955.1"/>
    <property type="molecule type" value="Genomic_DNA"/>
</dbReference>
<comment type="catalytic activity">
    <reaction evidence="9 10">
        <text>5,6-dimethylbenzimidazole + nicotinate beta-D-ribonucleotide = alpha-ribazole 5'-phosphate + nicotinate + H(+)</text>
        <dbReference type="Rhea" id="RHEA:11196"/>
        <dbReference type="ChEBI" id="CHEBI:15378"/>
        <dbReference type="ChEBI" id="CHEBI:15890"/>
        <dbReference type="ChEBI" id="CHEBI:32544"/>
        <dbReference type="ChEBI" id="CHEBI:57502"/>
        <dbReference type="ChEBI" id="CHEBI:57918"/>
        <dbReference type="EC" id="2.4.2.21"/>
    </reaction>
</comment>
<evidence type="ECO:0000313" key="11">
    <source>
        <dbReference type="EMBL" id="KZN58955.1"/>
    </source>
</evidence>
<dbReference type="FunFam" id="3.40.50.10210:FF:000001">
    <property type="entry name" value="Nicotinate-nucleotide--dimethylbenzimidazole phosphoribosyltransferase"/>
    <property type="match status" value="1"/>
</dbReference>
<comment type="similarity">
    <text evidence="2 10">Belongs to the CobT family.</text>
</comment>
<evidence type="ECO:0000256" key="3">
    <source>
        <dbReference type="ARBA" id="ARBA00011991"/>
    </source>
</evidence>
<evidence type="ECO:0000256" key="6">
    <source>
        <dbReference type="ARBA" id="ARBA00022676"/>
    </source>
</evidence>
<dbReference type="InterPro" id="IPR036087">
    <property type="entry name" value="Nict_dMeBzImd_PRibTrfase_sf"/>
</dbReference>
<evidence type="ECO:0000256" key="9">
    <source>
        <dbReference type="ARBA" id="ARBA00047340"/>
    </source>
</evidence>
<keyword evidence="5 10" id="KW-0169">Cobalamin biosynthesis</keyword>
<dbReference type="PATRIC" id="fig|1365257.3.peg.5212"/>
<dbReference type="HAMAP" id="MF_00230">
    <property type="entry name" value="CobT"/>
    <property type="match status" value="1"/>
</dbReference>
<comment type="function">
    <text evidence="10">Catalyzes the synthesis of alpha-ribazole-5'-phosphate from nicotinate mononucleotide (NAMN) and 5,6-dimethylbenzimidazole (DMB).</text>
</comment>
<dbReference type="Pfam" id="PF02277">
    <property type="entry name" value="DBI_PRT"/>
    <property type="match status" value="1"/>
</dbReference>
<name>A0A167I693_9GAMM</name>
<comment type="caution">
    <text evidence="11">The sequence shown here is derived from an EMBL/GenBank/DDBJ whole genome shotgun (WGS) entry which is preliminary data.</text>
</comment>
<dbReference type="GO" id="GO:0008939">
    <property type="term" value="F:nicotinate-nucleotide-dimethylbenzimidazole phosphoribosyltransferase activity"/>
    <property type="evidence" value="ECO:0007669"/>
    <property type="project" value="UniProtKB-UniRule"/>
</dbReference>
<evidence type="ECO:0000256" key="4">
    <source>
        <dbReference type="ARBA" id="ARBA00015486"/>
    </source>
</evidence>
<dbReference type="EC" id="2.4.2.21" evidence="3 10"/>
<dbReference type="InterPro" id="IPR023195">
    <property type="entry name" value="Nict_dMeBzImd_PRibTrfase_N"/>
</dbReference>
<dbReference type="RefSeq" id="WP_063383205.1">
    <property type="nucleotide sequence ID" value="NZ_AUXX01000074.1"/>
</dbReference>
<dbReference type="PANTHER" id="PTHR43463">
    <property type="entry name" value="NICOTINATE-NUCLEOTIDE--DIMETHYLBENZIMIDAZOLE PHOSPHORIBOSYLTRANSFERASE"/>
    <property type="match status" value="1"/>
</dbReference>
<comment type="pathway">
    <text evidence="1 10">Nucleoside biosynthesis; alpha-ribazole biosynthesis; alpha-ribazole from 5,6-dimethylbenzimidazole: step 1/2.</text>
</comment>
<dbReference type="NCBIfam" id="NF000996">
    <property type="entry name" value="PRK00105.1"/>
    <property type="match status" value="1"/>
</dbReference>
<dbReference type="SUPFAM" id="SSF52733">
    <property type="entry name" value="Nicotinate mononucleotide:5,6-dimethylbenzimidazole phosphoribosyltransferase (CobT)"/>
    <property type="match status" value="1"/>
</dbReference>
<evidence type="ECO:0000256" key="2">
    <source>
        <dbReference type="ARBA" id="ARBA00007110"/>
    </source>
</evidence>
<evidence type="ECO:0000256" key="10">
    <source>
        <dbReference type="HAMAP-Rule" id="MF_00230"/>
    </source>
</evidence>
<evidence type="ECO:0000256" key="5">
    <source>
        <dbReference type="ARBA" id="ARBA00022573"/>
    </source>
</evidence>
<evidence type="ECO:0000256" key="7">
    <source>
        <dbReference type="ARBA" id="ARBA00022679"/>
    </source>
</evidence>
<reference evidence="11 12" key="1">
    <citation type="submission" date="2013-07" db="EMBL/GenBank/DDBJ databases">
        <title>Comparative Genomic and Metabolomic Analysis of Twelve Strains of Pseudoalteromonas luteoviolacea.</title>
        <authorList>
            <person name="Vynne N.G."/>
            <person name="Mansson M."/>
            <person name="Gram L."/>
        </authorList>
    </citation>
    <scope>NUCLEOTIDE SEQUENCE [LARGE SCALE GENOMIC DNA]</scope>
    <source>
        <strain evidence="11 12">S4060-1</strain>
    </source>
</reference>
<dbReference type="GO" id="GO:0009236">
    <property type="term" value="P:cobalamin biosynthetic process"/>
    <property type="evidence" value="ECO:0007669"/>
    <property type="project" value="UniProtKB-UniRule"/>
</dbReference>